<comment type="caution">
    <text evidence="2">The sequence shown here is derived from an EMBL/GenBank/DDBJ whole genome shotgun (WGS) entry which is preliminary data.</text>
</comment>
<evidence type="ECO:0000256" key="1">
    <source>
        <dbReference type="SAM" id="MobiDB-lite"/>
    </source>
</evidence>
<name>A0A397GE21_9GLOM</name>
<sequence length="145" mass="17231">MQKGRNTKRKETEVKGGNKKMNDKNIRKQQEEKIKRTLGIEGKETKRTGTELVHLRKIDKEMQRNFMKGSKQKLEFKTRTKESTLKIKILAKEVEKVELIEKTVYKDLEYCRKLNETYREQILKIFPNFKKNNNTGNLIIKRTSG</sequence>
<evidence type="ECO:0000313" key="3">
    <source>
        <dbReference type="Proteomes" id="UP000266861"/>
    </source>
</evidence>
<dbReference type="Proteomes" id="UP000266861">
    <property type="component" value="Unassembled WGS sequence"/>
</dbReference>
<accession>A0A397GE21</accession>
<gene>
    <name evidence="2" type="ORF">Glove_543g71</name>
</gene>
<dbReference type="EMBL" id="PQFF01000462">
    <property type="protein sequence ID" value="RHZ48707.1"/>
    <property type="molecule type" value="Genomic_DNA"/>
</dbReference>
<evidence type="ECO:0000313" key="2">
    <source>
        <dbReference type="EMBL" id="RHZ48707.1"/>
    </source>
</evidence>
<keyword evidence="3" id="KW-1185">Reference proteome</keyword>
<organism evidence="2 3">
    <name type="scientific">Diversispora epigaea</name>
    <dbReference type="NCBI Taxonomy" id="1348612"/>
    <lineage>
        <taxon>Eukaryota</taxon>
        <taxon>Fungi</taxon>
        <taxon>Fungi incertae sedis</taxon>
        <taxon>Mucoromycota</taxon>
        <taxon>Glomeromycotina</taxon>
        <taxon>Glomeromycetes</taxon>
        <taxon>Diversisporales</taxon>
        <taxon>Diversisporaceae</taxon>
        <taxon>Diversispora</taxon>
    </lineage>
</organism>
<feature type="region of interest" description="Disordered" evidence="1">
    <location>
        <begin position="1"/>
        <end position="41"/>
    </location>
</feature>
<protein>
    <submittedName>
        <fullName evidence="2">Uncharacterized protein</fullName>
    </submittedName>
</protein>
<feature type="compositionally biased region" description="Basic and acidic residues" evidence="1">
    <location>
        <begin position="9"/>
        <end position="35"/>
    </location>
</feature>
<reference evidence="2 3" key="1">
    <citation type="submission" date="2018-08" db="EMBL/GenBank/DDBJ databases">
        <title>Genome and evolution of the arbuscular mycorrhizal fungus Diversispora epigaea (formerly Glomus versiforme) and its bacterial endosymbionts.</title>
        <authorList>
            <person name="Sun X."/>
            <person name="Fei Z."/>
            <person name="Harrison M."/>
        </authorList>
    </citation>
    <scope>NUCLEOTIDE SEQUENCE [LARGE SCALE GENOMIC DNA]</scope>
    <source>
        <strain evidence="2 3">IT104</strain>
    </source>
</reference>
<dbReference type="AlphaFoldDB" id="A0A397GE21"/>
<proteinExistence type="predicted"/>